<sequence>MFSIAGKTINDKCTGVCEPVDRKGLLNPKGKNAKQIVCRRCQSLIFPQNVAIIVKTPTKEIQNMTVGGTVGTGSQKISEWWYTESDLDFDTVGWQTVDNVKCLMCGDCEFGPFGWRTDDNKKFYEWDVKKQNQRRKSPFEESDDWILWIPSDEEFADFIEEKHEKTGAGSYQPGINGHRSAAEPLVDGRHVDHDADQSDGDKHGDDGLPIAENAVGEDGLTTSSGIEDVEKLSNDDSHLPGRTSLSVDVKLLFPWKMVAV</sequence>
<dbReference type="Proteomes" id="UP000887576">
    <property type="component" value="Unplaced"/>
</dbReference>
<name>A0AC34RAC7_9BILA</name>
<reference evidence="2" key="1">
    <citation type="submission" date="2022-11" db="UniProtKB">
        <authorList>
            <consortium name="WormBaseParasite"/>
        </authorList>
    </citation>
    <scope>IDENTIFICATION</scope>
</reference>
<organism evidence="1 2">
    <name type="scientific">Panagrolaimus sp. JU765</name>
    <dbReference type="NCBI Taxonomy" id="591449"/>
    <lineage>
        <taxon>Eukaryota</taxon>
        <taxon>Metazoa</taxon>
        <taxon>Ecdysozoa</taxon>
        <taxon>Nematoda</taxon>
        <taxon>Chromadorea</taxon>
        <taxon>Rhabditida</taxon>
        <taxon>Tylenchina</taxon>
        <taxon>Panagrolaimomorpha</taxon>
        <taxon>Panagrolaimoidea</taxon>
        <taxon>Panagrolaimidae</taxon>
        <taxon>Panagrolaimus</taxon>
    </lineage>
</organism>
<protein>
    <submittedName>
        <fullName evidence="2">Uncharacterized protein</fullName>
    </submittedName>
</protein>
<proteinExistence type="predicted"/>
<accession>A0AC34RAC7</accession>
<dbReference type="WBParaSite" id="JU765_v2.g4810.t1">
    <property type="protein sequence ID" value="JU765_v2.g4810.t1"/>
    <property type="gene ID" value="JU765_v2.g4810"/>
</dbReference>
<evidence type="ECO:0000313" key="2">
    <source>
        <dbReference type="WBParaSite" id="JU765_v2.g4810.t1"/>
    </source>
</evidence>
<evidence type="ECO:0000313" key="1">
    <source>
        <dbReference type="Proteomes" id="UP000887576"/>
    </source>
</evidence>